<gene>
    <name evidence="2" type="ORF">K1Y72_06245</name>
</gene>
<sequence length="269" mass="30564">MRTRGGFDPDGDLWDCVASELRHRRIERSLSLAAVGDLIDRDRSLVARVEAGETKLQAKHAVIIDRAWTTGGLFTRLVGFAKSKHDVEWFKTHLEKEARAGELRIWELGWIPGLFQTEGYMRAIFEAFAMEDIEEGVKVRLRRQQCLHRRPRPRIWVLLDQSIIEQPVGSSRIMHEQIEHLMEMARLPHITIRIVPREAGAHAGRDGSFKIMSEGVGTLVYVAAHGGGRLVHDAAELASYRVWFDMIGDVALTKDASLHLLEEALERFS</sequence>
<proteinExistence type="predicted"/>
<organism evidence="2 3">
    <name type="scientific">Actinomadura parmotrematis</name>
    <dbReference type="NCBI Taxonomy" id="2864039"/>
    <lineage>
        <taxon>Bacteria</taxon>
        <taxon>Bacillati</taxon>
        <taxon>Actinomycetota</taxon>
        <taxon>Actinomycetes</taxon>
        <taxon>Streptosporangiales</taxon>
        <taxon>Thermomonosporaceae</taxon>
        <taxon>Actinomadura</taxon>
    </lineage>
</organism>
<dbReference type="SUPFAM" id="SSF47413">
    <property type="entry name" value="lambda repressor-like DNA-binding domains"/>
    <property type="match status" value="1"/>
</dbReference>
<keyword evidence="3" id="KW-1185">Reference proteome</keyword>
<evidence type="ECO:0000313" key="3">
    <source>
        <dbReference type="Proteomes" id="UP000774570"/>
    </source>
</evidence>
<feature type="domain" description="DUF5753" evidence="1">
    <location>
        <begin position="91"/>
        <end position="263"/>
    </location>
</feature>
<dbReference type="RefSeq" id="WP_220164108.1">
    <property type="nucleotide sequence ID" value="NZ_JAIBOA010000003.1"/>
</dbReference>
<dbReference type="Pfam" id="PF19054">
    <property type="entry name" value="DUF5753"/>
    <property type="match status" value="1"/>
</dbReference>
<dbReference type="InterPro" id="IPR043917">
    <property type="entry name" value="DUF5753"/>
</dbReference>
<accession>A0ABS7FQZ4</accession>
<dbReference type="EMBL" id="JAIBOA010000003">
    <property type="protein sequence ID" value="MBW8481958.1"/>
    <property type="molecule type" value="Genomic_DNA"/>
</dbReference>
<comment type="caution">
    <text evidence="2">The sequence shown here is derived from an EMBL/GenBank/DDBJ whole genome shotgun (WGS) entry which is preliminary data.</text>
</comment>
<name>A0ABS7FQZ4_9ACTN</name>
<dbReference type="InterPro" id="IPR010982">
    <property type="entry name" value="Lambda_DNA-bd_dom_sf"/>
</dbReference>
<dbReference type="Proteomes" id="UP000774570">
    <property type="component" value="Unassembled WGS sequence"/>
</dbReference>
<evidence type="ECO:0000259" key="1">
    <source>
        <dbReference type="Pfam" id="PF19054"/>
    </source>
</evidence>
<protein>
    <submittedName>
        <fullName evidence="2">DUF5753 domain-containing protein</fullName>
    </submittedName>
</protein>
<evidence type="ECO:0000313" key="2">
    <source>
        <dbReference type="EMBL" id="MBW8481958.1"/>
    </source>
</evidence>
<reference evidence="2 3" key="1">
    <citation type="submission" date="2021-07" db="EMBL/GenBank/DDBJ databases">
        <title>Actinomadura sp. PM05-2 isolated from lichen.</title>
        <authorList>
            <person name="Somphong A."/>
            <person name="Phongsopitanun W."/>
            <person name="Tanasupawat S."/>
            <person name="Peongsungnone V."/>
        </authorList>
    </citation>
    <scope>NUCLEOTIDE SEQUENCE [LARGE SCALE GENOMIC DNA]</scope>
    <source>
        <strain evidence="2 3">PM05-2</strain>
    </source>
</reference>